<dbReference type="Proteomes" id="UP001595557">
    <property type="component" value="Unassembled WGS sequence"/>
</dbReference>
<keyword evidence="1" id="KW-0812">Transmembrane</keyword>
<dbReference type="InterPro" id="IPR005325">
    <property type="entry name" value="DUF308_memb"/>
</dbReference>
<protein>
    <submittedName>
        <fullName evidence="2">HdeD family acid-resistance protein</fullName>
    </submittedName>
</protein>
<feature type="transmembrane region" description="Helical" evidence="1">
    <location>
        <begin position="162"/>
        <end position="186"/>
    </location>
</feature>
<feature type="transmembrane region" description="Helical" evidence="1">
    <location>
        <begin position="104"/>
        <end position="125"/>
    </location>
</feature>
<reference evidence="3" key="1">
    <citation type="journal article" date="2019" name="Int. J. Syst. Evol. Microbiol.">
        <title>The Global Catalogue of Microorganisms (GCM) 10K type strain sequencing project: providing services to taxonomists for standard genome sequencing and annotation.</title>
        <authorList>
            <consortium name="The Broad Institute Genomics Platform"/>
            <consortium name="The Broad Institute Genome Sequencing Center for Infectious Disease"/>
            <person name="Wu L."/>
            <person name="Ma J."/>
        </authorList>
    </citation>
    <scope>NUCLEOTIDE SEQUENCE [LARGE SCALE GENOMIC DNA]</scope>
    <source>
        <strain evidence="3">KCTC 52239</strain>
    </source>
</reference>
<sequence length="190" mass="19929">MHDTNGKATGGLSEALAQARQNWGWLVALGVALLVAGGFAVAQAVLFTMASMIMIGALMIVGALTHIIAAFRGQGWKHFLLWLAGGTLYLVAGLATIANPLLASSFLTLLIGASLLASGIVRIWMGIKARPDRGWGWLLGGGIVTLLLGLVIATGWPVNSLWLIGLFLGIELVMQGWSYIALGIALRARA</sequence>
<name>A0ABV7IAY2_9RHOB</name>
<feature type="transmembrane region" description="Helical" evidence="1">
    <location>
        <begin position="137"/>
        <end position="156"/>
    </location>
</feature>
<organism evidence="2 3">
    <name type="scientific">Paracoccus fontiphilus</name>
    <dbReference type="NCBI Taxonomy" id="1815556"/>
    <lineage>
        <taxon>Bacteria</taxon>
        <taxon>Pseudomonadati</taxon>
        <taxon>Pseudomonadota</taxon>
        <taxon>Alphaproteobacteria</taxon>
        <taxon>Rhodobacterales</taxon>
        <taxon>Paracoccaceae</taxon>
        <taxon>Paracoccus</taxon>
    </lineage>
</organism>
<dbReference type="InterPro" id="IPR052712">
    <property type="entry name" value="Acid_resist_chaperone_HdeD"/>
</dbReference>
<dbReference type="Pfam" id="PF03729">
    <property type="entry name" value="DUF308"/>
    <property type="match status" value="1"/>
</dbReference>
<feature type="transmembrane region" description="Helical" evidence="1">
    <location>
        <begin position="23"/>
        <end position="46"/>
    </location>
</feature>
<feature type="transmembrane region" description="Helical" evidence="1">
    <location>
        <begin position="79"/>
        <end position="98"/>
    </location>
</feature>
<dbReference type="PANTHER" id="PTHR34989:SF1">
    <property type="entry name" value="PROTEIN HDED"/>
    <property type="match status" value="1"/>
</dbReference>
<evidence type="ECO:0000256" key="1">
    <source>
        <dbReference type="SAM" id="Phobius"/>
    </source>
</evidence>
<proteinExistence type="predicted"/>
<keyword evidence="1" id="KW-1133">Transmembrane helix</keyword>
<evidence type="ECO:0000313" key="3">
    <source>
        <dbReference type="Proteomes" id="UP001595557"/>
    </source>
</evidence>
<dbReference type="RefSeq" id="WP_136651377.1">
    <property type="nucleotide sequence ID" value="NZ_JBHRTE010000004.1"/>
</dbReference>
<evidence type="ECO:0000313" key="2">
    <source>
        <dbReference type="EMBL" id="MFC3166688.1"/>
    </source>
</evidence>
<dbReference type="PANTHER" id="PTHR34989">
    <property type="entry name" value="PROTEIN HDED"/>
    <property type="match status" value="1"/>
</dbReference>
<gene>
    <name evidence="2" type="ORF">ACFOD7_01335</name>
</gene>
<accession>A0ABV7IAY2</accession>
<keyword evidence="1" id="KW-0472">Membrane</keyword>
<comment type="caution">
    <text evidence="2">The sequence shown here is derived from an EMBL/GenBank/DDBJ whole genome shotgun (WGS) entry which is preliminary data.</text>
</comment>
<dbReference type="EMBL" id="JBHRTE010000004">
    <property type="protein sequence ID" value="MFC3166688.1"/>
    <property type="molecule type" value="Genomic_DNA"/>
</dbReference>
<feature type="transmembrane region" description="Helical" evidence="1">
    <location>
        <begin position="52"/>
        <end position="72"/>
    </location>
</feature>
<keyword evidence="3" id="KW-1185">Reference proteome</keyword>